<comment type="caution">
    <text evidence="8">The sequence shown here is derived from an EMBL/GenBank/DDBJ whole genome shotgun (WGS) entry which is preliminary data.</text>
</comment>
<dbReference type="PRINTS" id="PR00038">
    <property type="entry name" value="HTHLUXR"/>
</dbReference>
<dbReference type="Gene3D" id="3.40.50.2300">
    <property type="match status" value="1"/>
</dbReference>
<dbReference type="PANTHER" id="PTHR43214">
    <property type="entry name" value="TWO-COMPONENT RESPONSE REGULATOR"/>
    <property type="match status" value="1"/>
</dbReference>
<gene>
    <name evidence="8" type="ORF">GCM10023322_26360</name>
</gene>
<dbReference type="InterPro" id="IPR039420">
    <property type="entry name" value="WalR-like"/>
</dbReference>
<dbReference type="SMART" id="SM00421">
    <property type="entry name" value="HTH_LUXR"/>
    <property type="match status" value="1"/>
</dbReference>
<protein>
    <submittedName>
        <fullName evidence="8">Response regulator transcription factor</fullName>
    </submittedName>
</protein>
<dbReference type="Proteomes" id="UP001501570">
    <property type="component" value="Unassembled WGS sequence"/>
</dbReference>
<dbReference type="Pfam" id="PF00072">
    <property type="entry name" value="Response_reg"/>
    <property type="match status" value="1"/>
</dbReference>
<dbReference type="PANTHER" id="PTHR43214:SF24">
    <property type="entry name" value="TRANSCRIPTIONAL REGULATORY PROTEIN NARL-RELATED"/>
    <property type="match status" value="1"/>
</dbReference>
<feature type="modified residue" description="4-aspartylphosphate" evidence="5">
    <location>
        <position position="62"/>
    </location>
</feature>
<evidence type="ECO:0000256" key="2">
    <source>
        <dbReference type="ARBA" id="ARBA00023015"/>
    </source>
</evidence>
<evidence type="ECO:0000256" key="1">
    <source>
        <dbReference type="ARBA" id="ARBA00022553"/>
    </source>
</evidence>
<dbReference type="InterPro" id="IPR016032">
    <property type="entry name" value="Sig_transdc_resp-reg_C-effctor"/>
</dbReference>
<dbReference type="CDD" id="cd06170">
    <property type="entry name" value="LuxR_C_like"/>
    <property type="match status" value="1"/>
</dbReference>
<keyword evidence="3" id="KW-0238">DNA-binding</keyword>
<dbReference type="SUPFAM" id="SSF46894">
    <property type="entry name" value="C-terminal effector domain of the bipartite response regulators"/>
    <property type="match status" value="1"/>
</dbReference>
<keyword evidence="4" id="KW-0804">Transcription</keyword>
<reference evidence="9" key="1">
    <citation type="journal article" date="2019" name="Int. J. Syst. Evol. Microbiol.">
        <title>The Global Catalogue of Microorganisms (GCM) 10K type strain sequencing project: providing services to taxonomists for standard genome sequencing and annotation.</title>
        <authorList>
            <consortium name="The Broad Institute Genomics Platform"/>
            <consortium name="The Broad Institute Genome Sequencing Center for Infectious Disease"/>
            <person name="Wu L."/>
            <person name="Ma J."/>
        </authorList>
    </citation>
    <scope>NUCLEOTIDE SEQUENCE [LARGE SCALE GENOMIC DNA]</scope>
    <source>
        <strain evidence="9">JCM 18304</strain>
    </source>
</reference>
<dbReference type="InterPro" id="IPR011006">
    <property type="entry name" value="CheY-like_superfamily"/>
</dbReference>
<accession>A0ABP9RRB9</accession>
<keyword evidence="2" id="KW-0805">Transcription regulation</keyword>
<dbReference type="SMART" id="SM00448">
    <property type="entry name" value="REC"/>
    <property type="match status" value="1"/>
</dbReference>
<evidence type="ECO:0000256" key="3">
    <source>
        <dbReference type="ARBA" id="ARBA00023125"/>
    </source>
</evidence>
<keyword evidence="1 5" id="KW-0597">Phosphoprotein</keyword>
<name>A0ABP9RRB9_9ACTN</name>
<evidence type="ECO:0000256" key="4">
    <source>
        <dbReference type="ARBA" id="ARBA00023163"/>
    </source>
</evidence>
<dbReference type="EMBL" id="BAABJQ010000006">
    <property type="protein sequence ID" value="GAA5184572.1"/>
    <property type="molecule type" value="Genomic_DNA"/>
</dbReference>
<evidence type="ECO:0000313" key="8">
    <source>
        <dbReference type="EMBL" id="GAA5184572.1"/>
    </source>
</evidence>
<dbReference type="InterPro" id="IPR058245">
    <property type="entry name" value="NreC/VraR/RcsB-like_REC"/>
</dbReference>
<dbReference type="Pfam" id="PF00196">
    <property type="entry name" value="GerE"/>
    <property type="match status" value="1"/>
</dbReference>
<keyword evidence="9" id="KW-1185">Reference proteome</keyword>
<evidence type="ECO:0000259" key="6">
    <source>
        <dbReference type="PROSITE" id="PS50043"/>
    </source>
</evidence>
<dbReference type="InterPro" id="IPR001789">
    <property type="entry name" value="Sig_transdc_resp-reg_receiver"/>
</dbReference>
<organism evidence="8 9">
    <name type="scientific">Rugosimonospora acidiphila</name>
    <dbReference type="NCBI Taxonomy" id="556531"/>
    <lineage>
        <taxon>Bacteria</taxon>
        <taxon>Bacillati</taxon>
        <taxon>Actinomycetota</taxon>
        <taxon>Actinomycetes</taxon>
        <taxon>Micromonosporales</taxon>
        <taxon>Micromonosporaceae</taxon>
        <taxon>Rugosimonospora</taxon>
    </lineage>
</organism>
<dbReference type="SUPFAM" id="SSF52172">
    <property type="entry name" value="CheY-like"/>
    <property type="match status" value="1"/>
</dbReference>
<dbReference type="PROSITE" id="PS50043">
    <property type="entry name" value="HTH_LUXR_2"/>
    <property type="match status" value="1"/>
</dbReference>
<sequence>MDGDGAGNPIRVVLADDEAVIRAGVRAILSADPEIDIVAEAADGREAIELVRRHRPRVALLDIRMPRLDGLTAAAEIRRLVPETAAVILTTFGEDDYIARALDGGASGFLLKSGDPRELIAGVRAVADGAAYLSPRVAHRVITTLRAGGISRGRAARTQIDTLTDRERDVLALLGAGLSNAEIGRRLFLVEGTVKSYVSAILTRLGVRNRVQAAVIAHEAGLVDDD</sequence>
<dbReference type="InterPro" id="IPR000792">
    <property type="entry name" value="Tscrpt_reg_LuxR_C"/>
</dbReference>
<feature type="domain" description="Response regulatory" evidence="7">
    <location>
        <begin position="11"/>
        <end position="127"/>
    </location>
</feature>
<feature type="domain" description="HTH luxR-type" evidence="6">
    <location>
        <begin position="156"/>
        <end position="221"/>
    </location>
</feature>
<evidence type="ECO:0000256" key="5">
    <source>
        <dbReference type="PROSITE-ProRule" id="PRU00169"/>
    </source>
</evidence>
<evidence type="ECO:0000313" key="9">
    <source>
        <dbReference type="Proteomes" id="UP001501570"/>
    </source>
</evidence>
<dbReference type="PROSITE" id="PS50110">
    <property type="entry name" value="RESPONSE_REGULATORY"/>
    <property type="match status" value="1"/>
</dbReference>
<proteinExistence type="predicted"/>
<evidence type="ECO:0000259" key="7">
    <source>
        <dbReference type="PROSITE" id="PS50110"/>
    </source>
</evidence>
<dbReference type="CDD" id="cd17535">
    <property type="entry name" value="REC_NarL-like"/>
    <property type="match status" value="1"/>
</dbReference>
<dbReference type="PROSITE" id="PS00622">
    <property type="entry name" value="HTH_LUXR_1"/>
    <property type="match status" value="1"/>
</dbReference>